<sequence length="149" mass="16231">MKLNILTKFTLNFLAVILLLTLIGAPFYFARNFSQVAGVRSSNPYLIVSQVDKFPDMTLVQAGDNFKITFTKQNLSQAYLSVLILNNPTNQSKTYSLETPNDSLAVFFGADLDNPVAEVNVPAGASVPISLISSSPDSSQTAEFFIKSN</sequence>
<protein>
    <submittedName>
        <fullName evidence="1">Uncharacterized protein</fullName>
    </submittedName>
</protein>
<reference evidence="1 2" key="1">
    <citation type="journal article" date="2016" name="Nat. Commun.">
        <title>Thousands of microbial genomes shed light on interconnected biogeochemical processes in an aquifer system.</title>
        <authorList>
            <person name="Anantharaman K."/>
            <person name="Brown C.T."/>
            <person name="Hug L.A."/>
            <person name="Sharon I."/>
            <person name="Castelle C.J."/>
            <person name="Probst A.J."/>
            <person name="Thomas B.C."/>
            <person name="Singh A."/>
            <person name="Wilkins M.J."/>
            <person name="Karaoz U."/>
            <person name="Brodie E.L."/>
            <person name="Williams K.H."/>
            <person name="Hubbard S.S."/>
            <person name="Banfield J.F."/>
        </authorList>
    </citation>
    <scope>NUCLEOTIDE SEQUENCE [LARGE SCALE GENOMIC DNA]</scope>
</reference>
<gene>
    <name evidence="1" type="ORF">A3A49_02605</name>
</gene>
<dbReference type="Proteomes" id="UP000176740">
    <property type="component" value="Unassembled WGS sequence"/>
</dbReference>
<accession>A0A1F5H494</accession>
<name>A0A1F5H494_9BACT</name>
<organism evidence="1 2">
    <name type="scientific">Candidatus Curtissbacteria bacterium RIFCSPLOWO2_01_FULL_38_11b</name>
    <dbReference type="NCBI Taxonomy" id="1797725"/>
    <lineage>
        <taxon>Bacteria</taxon>
        <taxon>Candidatus Curtissiibacteriota</taxon>
    </lineage>
</organism>
<dbReference type="AlphaFoldDB" id="A0A1F5H494"/>
<dbReference type="EMBL" id="MFBO01000002">
    <property type="protein sequence ID" value="OGD98865.1"/>
    <property type="molecule type" value="Genomic_DNA"/>
</dbReference>
<evidence type="ECO:0000313" key="2">
    <source>
        <dbReference type="Proteomes" id="UP000176740"/>
    </source>
</evidence>
<proteinExistence type="predicted"/>
<evidence type="ECO:0000313" key="1">
    <source>
        <dbReference type="EMBL" id="OGD98865.1"/>
    </source>
</evidence>
<comment type="caution">
    <text evidence="1">The sequence shown here is derived from an EMBL/GenBank/DDBJ whole genome shotgun (WGS) entry which is preliminary data.</text>
</comment>